<reference evidence="1" key="1">
    <citation type="submission" date="2021-02" db="EMBL/GenBank/DDBJ databases">
        <authorList>
            <person name="Bekaert M."/>
        </authorList>
    </citation>
    <scope>NUCLEOTIDE SEQUENCE</scope>
    <source>
        <strain evidence="1">IoA-00</strain>
    </source>
</reference>
<proteinExistence type="predicted"/>
<dbReference type="Proteomes" id="UP000675881">
    <property type="component" value="Chromosome 15"/>
</dbReference>
<protein>
    <submittedName>
        <fullName evidence="1">(salmon louse) hypothetical protein</fullName>
    </submittedName>
</protein>
<accession>A0A7R8CLQ9</accession>
<gene>
    <name evidence="1" type="ORF">LSAA_5759</name>
</gene>
<dbReference type="AlphaFoldDB" id="A0A7R8CLQ9"/>
<sequence length="138" mass="15450">MKIGSHGDTYDADPPLEDSAADNNNGYLLFLENLSIIIETHFDIEQHHGPKMELRELHNADSQDFEDFISLQQGPGRCESRSRHAFIRCCWAFILPSHATPGSKVSQFLETLGKVVLVRSVPTSPPAYGAAQWAGWIW</sequence>
<keyword evidence="2" id="KW-1185">Reference proteome</keyword>
<dbReference type="EMBL" id="HG994594">
    <property type="protein sequence ID" value="CAF2858115.1"/>
    <property type="molecule type" value="Genomic_DNA"/>
</dbReference>
<organism evidence="1 2">
    <name type="scientific">Lepeophtheirus salmonis</name>
    <name type="common">Salmon louse</name>
    <name type="synonym">Caligus salmonis</name>
    <dbReference type="NCBI Taxonomy" id="72036"/>
    <lineage>
        <taxon>Eukaryota</taxon>
        <taxon>Metazoa</taxon>
        <taxon>Ecdysozoa</taxon>
        <taxon>Arthropoda</taxon>
        <taxon>Crustacea</taxon>
        <taxon>Multicrustacea</taxon>
        <taxon>Hexanauplia</taxon>
        <taxon>Copepoda</taxon>
        <taxon>Siphonostomatoida</taxon>
        <taxon>Caligidae</taxon>
        <taxon>Lepeophtheirus</taxon>
    </lineage>
</organism>
<evidence type="ECO:0000313" key="2">
    <source>
        <dbReference type="Proteomes" id="UP000675881"/>
    </source>
</evidence>
<evidence type="ECO:0000313" key="1">
    <source>
        <dbReference type="EMBL" id="CAF2858115.1"/>
    </source>
</evidence>
<name>A0A7R8CLQ9_LEPSM</name>